<gene>
    <name evidence="1" type="ORF">ACFPCZ_21865</name>
</gene>
<organism evidence="1 2">
    <name type="scientific">Streptomonospora arabica</name>
    <dbReference type="NCBI Taxonomy" id="412417"/>
    <lineage>
        <taxon>Bacteria</taxon>
        <taxon>Bacillati</taxon>
        <taxon>Actinomycetota</taxon>
        <taxon>Actinomycetes</taxon>
        <taxon>Streptosporangiales</taxon>
        <taxon>Nocardiopsidaceae</taxon>
        <taxon>Streptomonospora</taxon>
    </lineage>
</organism>
<sequence length="124" mass="14204">MKYRKKPVEITAHQWLRNGDHPDDYTEDLIDPVDGRVWTAEQRRAENWEGAVVRYFRHPDIPGDQTCSKCELPMDAHGWIDTLEDGHNVCPGDWIVTGVEGERYPVKPSVFEATYEPVPANVNA</sequence>
<dbReference type="EMBL" id="JBHSIY010000028">
    <property type="protein sequence ID" value="MFC4869289.1"/>
    <property type="molecule type" value="Genomic_DNA"/>
</dbReference>
<accession>A0ABV9SSJ5</accession>
<keyword evidence="2" id="KW-1185">Reference proteome</keyword>
<evidence type="ECO:0000313" key="2">
    <source>
        <dbReference type="Proteomes" id="UP001595858"/>
    </source>
</evidence>
<dbReference type="Proteomes" id="UP001595858">
    <property type="component" value="Unassembled WGS sequence"/>
</dbReference>
<protein>
    <submittedName>
        <fullName evidence="1">Uncharacterized protein</fullName>
    </submittedName>
</protein>
<proteinExistence type="predicted"/>
<evidence type="ECO:0000313" key="1">
    <source>
        <dbReference type="EMBL" id="MFC4869289.1"/>
    </source>
</evidence>
<reference evidence="2" key="1">
    <citation type="journal article" date="2019" name="Int. J. Syst. Evol. Microbiol.">
        <title>The Global Catalogue of Microorganisms (GCM) 10K type strain sequencing project: providing services to taxonomists for standard genome sequencing and annotation.</title>
        <authorList>
            <consortium name="The Broad Institute Genomics Platform"/>
            <consortium name="The Broad Institute Genome Sequencing Center for Infectious Disease"/>
            <person name="Wu L."/>
            <person name="Ma J."/>
        </authorList>
    </citation>
    <scope>NUCLEOTIDE SEQUENCE [LARGE SCALE GENOMIC DNA]</scope>
    <source>
        <strain evidence="2">CGMCC 4.7304</strain>
    </source>
</reference>
<comment type="caution">
    <text evidence="1">The sequence shown here is derived from an EMBL/GenBank/DDBJ whole genome shotgun (WGS) entry which is preliminary data.</text>
</comment>
<dbReference type="RefSeq" id="WP_344142949.1">
    <property type="nucleotide sequence ID" value="NZ_BAAAQI010000006.1"/>
</dbReference>
<name>A0ABV9SSJ5_9ACTN</name>